<dbReference type="Proteomes" id="UP000019478">
    <property type="component" value="Unassembled WGS sequence"/>
</dbReference>
<dbReference type="Pfam" id="PF05368">
    <property type="entry name" value="NmrA"/>
    <property type="match status" value="1"/>
</dbReference>
<dbReference type="InterPro" id="IPR008030">
    <property type="entry name" value="NmrA-like"/>
</dbReference>
<sequence>MSSKKLLVVIGATGTQGGSVIETILSDPAWRIRGVTRNPSSSRAQTLAAKGVELAQADINDPSTLTQAFDGAHAIFGLTDSWSLLNPKNESKLKPGQRLIEWAFEEELQYGKNIFDAAAQVPTLERLVYSTLPHLKRLSGGKYDKGYHFDAKGFAVEYAKEKYPELWGKTSLVQLGFYLSNFIGHPWMTPKKNEVTGAYEFRLPAKHYVYPMVAAETDTGLFVQALLAAPAGKNLAAYRQWISGEDFVDLWAKTLGVKATLKFGSVDAALPDFREELDHIFDFGLEYGYFGHSVDKSLIDPHQLDPNLQLGTVEEWIKAQDWSGLEDPSSKWAH</sequence>
<proteinExistence type="inferred from homology"/>
<dbReference type="GO" id="GO:0005634">
    <property type="term" value="C:nucleus"/>
    <property type="evidence" value="ECO:0007669"/>
    <property type="project" value="TreeGrafter"/>
</dbReference>
<dbReference type="Gene3D" id="3.40.50.720">
    <property type="entry name" value="NAD(P)-binding Rossmann-like Domain"/>
    <property type="match status" value="1"/>
</dbReference>
<dbReference type="InterPro" id="IPR051164">
    <property type="entry name" value="NmrA-like_oxidored"/>
</dbReference>
<dbReference type="SUPFAM" id="SSF51735">
    <property type="entry name" value="NAD(P)-binding Rossmann-fold domains"/>
    <property type="match status" value="1"/>
</dbReference>
<dbReference type="Gene3D" id="3.90.25.10">
    <property type="entry name" value="UDP-galactose 4-epimerase, domain 1"/>
    <property type="match status" value="1"/>
</dbReference>
<dbReference type="InterPro" id="IPR036291">
    <property type="entry name" value="NAD(P)-bd_dom_sf"/>
</dbReference>
<organism evidence="4 5">
    <name type="scientific">Capronia epimyces CBS 606.96</name>
    <dbReference type="NCBI Taxonomy" id="1182542"/>
    <lineage>
        <taxon>Eukaryota</taxon>
        <taxon>Fungi</taxon>
        <taxon>Dikarya</taxon>
        <taxon>Ascomycota</taxon>
        <taxon>Pezizomycotina</taxon>
        <taxon>Eurotiomycetes</taxon>
        <taxon>Chaetothyriomycetidae</taxon>
        <taxon>Chaetothyriales</taxon>
        <taxon>Herpotrichiellaceae</taxon>
        <taxon>Capronia</taxon>
    </lineage>
</organism>
<comment type="caution">
    <text evidence="4">The sequence shown here is derived from an EMBL/GenBank/DDBJ whole genome shotgun (WGS) entry which is preliminary data.</text>
</comment>
<dbReference type="OrthoDB" id="3358371at2759"/>
<dbReference type="PANTHER" id="PTHR42748">
    <property type="entry name" value="NITROGEN METABOLITE REPRESSION PROTEIN NMRA FAMILY MEMBER"/>
    <property type="match status" value="1"/>
</dbReference>
<name>W9YR91_9EURO</name>
<keyword evidence="5" id="KW-1185">Reference proteome</keyword>
<protein>
    <recommendedName>
        <fullName evidence="3">NmrA-like domain-containing protein</fullName>
    </recommendedName>
</protein>
<dbReference type="STRING" id="1182542.W9YR91"/>
<gene>
    <name evidence="4" type="ORF">A1O3_00336</name>
</gene>
<dbReference type="GeneID" id="19164476"/>
<evidence type="ECO:0000313" key="5">
    <source>
        <dbReference type="Proteomes" id="UP000019478"/>
    </source>
</evidence>
<evidence type="ECO:0000313" key="4">
    <source>
        <dbReference type="EMBL" id="EXJ91786.1"/>
    </source>
</evidence>
<reference evidence="4 5" key="1">
    <citation type="submission" date="2013-03" db="EMBL/GenBank/DDBJ databases">
        <title>The Genome Sequence of Capronia epimyces CBS 606.96.</title>
        <authorList>
            <consortium name="The Broad Institute Genomics Platform"/>
            <person name="Cuomo C."/>
            <person name="de Hoog S."/>
            <person name="Gorbushina A."/>
            <person name="Walker B."/>
            <person name="Young S.K."/>
            <person name="Zeng Q."/>
            <person name="Gargeya S."/>
            <person name="Fitzgerald M."/>
            <person name="Haas B."/>
            <person name="Abouelleil A."/>
            <person name="Allen A.W."/>
            <person name="Alvarado L."/>
            <person name="Arachchi H.M."/>
            <person name="Berlin A.M."/>
            <person name="Chapman S.B."/>
            <person name="Gainer-Dewar J."/>
            <person name="Goldberg J."/>
            <person name="Griggs A."/>
            <person name="Gujja S."/>
            <person name="Hansen M."/>
            <person name="Howarth C."/>
            <person name="Imamovic A."/>
            <person name="Ireland A."/>
            <person name="Larimer J."/>
            <person name="McCowan C."/>
            <person name="Murphy C."/>
            <person name="Pearson M."/>
            <person name="Poon T.W."/>
            <person name="Priest M."/>
            <person name="Roberts A."/>
            <person name="Saif S."/>
            <person name="Shea T."/>
            <person name="Sisk P."/>
            <person name="Sykes S."/>
            <person name="Wortman J."/>
            <person name="Nusbaum C."/>
            <person name="Birren B."/>
        </authorList>
    </citation>
    <scope>NUCLEOTIDE SEQUENCE [LARGE SCALE GENOMIC DNA]</scope>
    <source>
        <strain evidence="4 5">CBS 606.96</strain>
    </source>
</reference>
<dbReference type="PANTHER" id="PTHR42748:SF26">
    <property type="entry name" value="NMRA-LIKE DOMAIN-CONTAINING PROTEIN"/>
    <property type="match status" value="1"/>
</dbReference>
<dbReference type="HOGENOM" id="CLU_007383_8_6_1"/>
<evidence type="ECO:0000259" key="3">
    <source>
        <dbReference type="Pfam" id="PF05368"/>
    </source>
</evidence>
<evidence type="ECO:0000256" key="1">
    <source>
        <dbReference type="ARBA" id="ARBA00006328"/>
    </source>
</evidence>
<keyword evidence="2" id="KW-0521">NADP</keyword>
<dbReference type="CDD" id="cd05251">
    <property type="entry name" value="NmrA_like_SDR_a"/>
    <property type="match status" value="1"/>
</dbReference>
<dbReference type="eggNOG" id="ENOG502SHS9">
    <property type="taxonomic scope" value="Eukaryota"/>
</dbReference>
<feature type="domain" description="NmrA-like" evidence="3">
    <location>
        <begin position="4"/>
        <end position="317"/>
    </location>
</feature>
<evidence type="ECO:0000256" key="2">
    <source>
        <dbReference type="ARBA" id="ARBA00022857"/>
    </source>
</evidence>
<accession>W9YR91</accession>
<dbReference type="AlphaFoldDB" id="W9YR91"/>
<comment type="similarity">
    <text evidence="1">Belongs to the NmrA-type oxidoreductase family.</text>
</comment>
<dbReference type="RefSeq" id="XP_007728676.1">
    <property type="nucleotide sequence ID" value="XM_007730486.1"/>
</dbReference>
<dbReference type="EMBL" id="AMGY01000001">
    <property type="protein sequence ID" value="EXJ91786.1"/>
    <property type="molecule type" value="Genomic_DNA"/>
</dbReference>